<evidence type="ECO:0000256" key="7">
    <source>
        <dbReference type="RuleBase" id="RU363079"/>
    </source>
</evidence>
<evidence type="ECO:0000256" key="4">
    <source>
        <dbReference type="ARBA" id="ARBA00022729"/>
    </source>
</evidence>
<keyword evidence="4" id="KW-0732">Signal</keyword>
<evidence type="ECO:0000256" key="5">
    <source>
        <dbReference type="ARBA" id="ARBA00022989"/>
    </source>
</evidence>
<gene>
    <name evidence="8" type="primary">FBP1_1</name>
    <name evidence="8" type="ORF">DERF_013383</name>
</gene>
<feature type="transmembrane region" description="Helical" evidence="7">
    <location>
        <begin position="538"/>
        <end position="561"/>
    </location>
</feature>
<comment type="subcellular location">
    <subcellularLocation>
        <location evidence="1">Membrane</location>
        <topology evidence="1">Multi-pass membrane protein</topology>
    </subcellularLocation>
</comment>
<feature type="transmembrane region" description="Helical" evidence="7">
    <location>
        <begin position="411"/>
        <end position="436"/>
    </location>
</feature>
<keyword evidence="3 7" id="KW-0812">Transmembrane</keyword>
<evidence type="ECO:0000256" key="3">
    <source>
        <dbReference type="ARBA" id="ARBA00022692"/>
    </source>
</evidence>
<dbReference type="InterPro" id="IPR004240">
    <property type="entry name" value="EMP70"/>
</dbReference>
<feature type="transmembrane region" description="Helical" evidence="7">
    <location>
        <begin position="315"/>
        <end position="337"/>
    </location>
</feature>
<dbReference type="AlphaFoldDB" id="A0A922HPK5"/>
<dbReference type="GO" id="GO:0016020">
    <property type="term" value="C:membrane"/>
    <property type="evidence" value="ECO:0007669"/>
    <property type="project" value="UniProtKB-SubCell"/>
</dbReference>
<reference evidence="8" key="1">
    <citation type="submission" date="2013-05" db="EMBL/GenBank/DDBJ databases">
        <authorList>
            <person name="Yim A.K.Y."/>
            <person name="Chan T.F."/>
            <person name="Ji K.M."/>
            <person name="Liu X.Y."/>
            <person name="Zhou J.W."/>
            <person name="Li R.Q."/>
            <person name="Yang K.Y."/>
            <person name="Li J."/>
            <person name="Li M."/>
            <person name="Law P.T.W."/>
            <person name="Wu Y.L."/>
            <person name="Cai Z.L."/>
            <person name="Qin H."/>
            <person name="Bao Y."/>
            <person name="Leung R.K.K."/>
            <person name="Ng P.K.S."/>
            <person name="Zou J."/>
            <person name="Zhong X.J."/>
            <person name="Ran P.X."/>
            <person name="Zhong N.S."/>
            <person name="Liu Z.G."/>
            <person name="Tsui S.K.W."/>
        </authorList>
    </citation>
    <scope>NUCLEOTIDE SEQUENCE</scope>
    <source>
        <strain evidence="8">Derf</strain>
        <tissue evidence="8">Whole organism</tissue>
    </source>
</reference>
<feature type="transmembrane region" description="Helical" evidence="7">
    <location>
        <begin position="448"/>
        <end position="472"/>
    </location>
</feature>
<comment type="similarity">
    <text evidence="2 7">Belongs to the nonaspanin (TM9SF) (TC 9.A.2) family.</text>
</comment>
<feature type="transmembrane region" description="Helical" evidence="7">
    <location>
        <begin position="603"/>
        <end position="632"/>
    </location>
</feature>
<evidence type="ECO:0000256" key="2">
    <source>
        <dbReference type="ARBA" id="ARBA00005227"/>
    </source>
</evidence>
<feature type="transmembrane region" description="Helical" evidence="7">
    <location>
        <begin position="484"/>
        <end position="507"/>
    </location>
</feature>
<evidence type="ECO:0000256" key="1">
    <source>
        <dbReference type="ARBA" id="ARBA00004141"/>
    </source>
</evidence>
<keyword evidence="5 7" id="KW-1133">Transmembrane helix</keyword>
<evidence type="ECO:0000256" key="6">
    <source>
        <dbReference type="ARBA" id="ARBA00023136"/>
    </source>
</evidence>
<dbReference type="PANTHER" id="PTHR10766:SF176">
    <property type="entry name" value="TRANSMEMBRANE 9 SUPERFAMILY MEMBER"/>
    <property type="match status" value="1"/>
</dbReference>
<organism evidence="8 9">
    <name type="scientific">Dermatophagoides farinae</name>
    <name type="common">American house dust mite</name>
    <dbReference type="NCBI Taxonomy" id="6954"/>
    <lineage>
        <taxon>Eukaryota</taxon>
        <taxon>Metazoa</taxon>
        <taxon>Ecdysozoa</taxon>
        <taxon>Arthropoda</taxon>
        <taxon>Chelicerata</taxon>
        <taxon>Arachnida</taxon>
        <taxon>Acari</taxon>
        <taxon>Acariformes</taxon>
        <taxon>Sarcoptiformes</taxon>
        <taxon>Astigmata</taxon>
        <taxon>Psoroptidia</taxon>
        <taxon>Analgoidea</taxon>
        <taxon>Pyroglyphidae</taxon>
        <taxon>Dermatophagoidinae</taxon>
        <taxon>Dermatophagoides</taxon>
    </lineage>
</organism>
<keyword evidence="6 7" id="KW-0472">Membrane</keyword>
<dbReference type="EMBL" id="ASGP02000007">
    <property type="protein sequence ID" value="KAH9497388.1"/>
    <property type="molecule type" value="Genomic_DNA"/>
</dbReference>
<reference evidence="8" key="2">
    <citation type="journal article" date="2022" name="Res Sq">
        <title>Comparative Genomics Reveals Insights into the Divergent Evolution of Astigmatic Mites and Household Pest Adaptations.</title>
        <authorList>
            <person name="Xiong Q."/>
            <person name="Wan A.T.-Y."/>
            <person name="Liu X.-Y."/>
            <person name="Fung C.S.-H."/>
            <person name="Xiao X."/>
            <person name="Malainual N."/>
            <person name="Hou J."/>
            <person name="Wang L."/>
            <person name="Wang M."/>
            <person name="Yang K."/>
            <person name="Cui Y."/>
            <person name="Leung E."/>
            <person name="Nong W."/>
            <person name="Shin S.-K."/>
            <person name="Au S."/>
            <person name="Jeong K.Y."/>
            <person name="Chew F.T."/>
            <person name="Hui J."/>
            <person name="Leung T.F."/>
            <person name="Tungtrongchitr A."/>
            <person name="Zhong N."/>
            <person name="Liu Z."/>
            <person name="Tsui S."/>
        </authorList>
    </citation>
    <scope>NUCLEOTIDE SEQUENCE</scope>
    <source>
        <strain evidence="8">Derf</strain>
        <tissue evidence="8">Whole organism</tissue>
    </source>
</reference>
<evidence type="ECO:0000313" key="8">
    <source>
        <dbReference type="EMBL" id="KAH9497388.1"/>
    </source>
</evidence>
<dbReference type="Proteomes" id="UP000790347">
    <property type="component" value="Unassembled WGS sequence"/>
</dbReference>
<dbReference type="GO" id="GO:0072657">
    <property type="term" value="P:protein localization to membrane"/>
    <property type="evidence" value="ECO:0007669"/>
    <property type="project" value="TreeGrafter"/>
</dbReference>
<accession>A0A922HPK5</accession>
<dbReference type="PANTHER" id="PTHR10766">
    <property type="entry name" value="TRANSMEMBRANE 9 SUPERFAMILY PROTEIN"/>
    <property type="match status" value="1"/>
</dbReference>
<protein>
    <recommendedName>
        <fullName evidence="7">Transmembrane 9 superfamily member</fullName>
    </recommendedName>
</protein>
<name>A0A922HPK5_DERFA</name>
<dbReference type="InterPro" id="IPR036259">
    <property type="entry name" value="MFS_trans_sf"/>
</dbReference>
<dbReference type="SUPFAM" id="SSF103473">
    <property type="entry name" value="MFS general substrate transporter"/>
    <property type="match status" value="1"/>
</dbReference>
<sequence>MLIIREKFESCTRSSLLLTTTITLIFLANVSWAFYLPGLAPVNYCEFNKPADNCRSDVKLFVNRLDSEDSVIPYEYSHFDFCQAINQNEAPVENLGQIVFGERIRASPYNISFLKNEQCKFLCHKQYDTSKREDFEKLEALKKGMMKNYQHRWIVDNMPVTWCYNVDNFGGQKYCSTGFPMGCYVDKEGIAKDACVMNILFNKKDTFYLFNHVDITITFHSGQNEAWGVGFGDHGGRIIAVNIVPKSIQHKQQPQTPSDCPSNPLPMEIPNELSKDQIIDVYYTYSVYFTKYNDIKWSSRWDYILDSMPHTNIQWFSILNSLVIVLFLTGMVAMILLRTLHKDIARYNQIDLEDDAQEEFGWKLVHGDIFRSPQHCMLLSVFLGSGVQVLCMTVITLFFACLGFLSPANRGALMTCALILYVCLGTPAGYVSARIYKSCGGYRWKMNVLLTSLLCPGIVFSLFFVMNIILWIKGSSAAVPFSTLIALLALWFLVSLPLTFVGAYFGFRKRAIEQPVRTNQIPRQIPEQSVYTKPLPGIIMGGILPFGCIFIQLFFLLNSLWSNQTYYMWRSFLTSGFTSFYLFVYCIHYFLTKLTITGTISTLLYFGYTLIMVFLFFLLTGTVGFFACLWFVRKIYSVVKVD</sequence>
<feature type="transmembrane region" description="Helical" evidence="7">
    <location>
        <begin position="378"/>
        <end position="405"/>
    </location>
</feature>
<evidence type="ECO:0000313" key="9">
    <source>
        <dbReference type="Proteomes" id="UP000790347"/>
    </source>
</evidence>
<proteinExistence type="inferred from homology"/>
<comment type="caution">
    <text evidence="8">The sequence shown here is derived from an EMBL/GenBank/DDBJ whole genome shotgun (WGS) entry which is preliminary data.</text>
</comment>
<dbReference type="Pfam" id="PF02990">
    <property type="entry name" value="EMP70"/>
    <property type="match status" value="2"/>
</dbReference>
<feature type="transmembrane region" description="Helical" evidence="7">
    <location>
        <begin position="567"/>
        <end position="591"/>
    </location>
</feature>
<keyword evidence="9" id="KW-1185">Reference proteome</keyword>